<dbReference type="EnsemblPlants" id="AVESA.00010b.r2.7DG1383640.1">
    <property type="protein sequence ID" value="AVESA.00010b.r2.7DG1383640.1.CDS.1"/>
    <property type="gene ID" value="AVESA.00010b.r2.7DG1383640"/>
</dbReference>
<keyword evidence="2" id="KW-1185">Reference proteome</keyword>
<organism evidence="1 2">
    <name type="scientific">Avena sativa</name>
    <name type="common">Oat</name>
    <dbReference type="NCBI Taxonomy" id="4498"/>
    <lineage>
        <taxon>Eukaryota</taxon>
        <taxon>Viridiplantae</taxon>
        <taxon>Streptophyta</taxon>
        <taxon>Embryophyta</taxon>
        <taxon>Tracheophyta</taxon>
        <taxon>Spermatophyta</taxon>
        <taxon>Magnoliopsida</taxon>
        <taxon>Liliopsida</taxon>
        <taxon>Poales</taxon>
        <taxon>Poaceae</taxon>
        <taxon>BOP clade</taxon>
        <taxon>Pooideae</taxon>
        <taxon>Poodae</taxon>
        <taxon>Poeae</taxon>
        <taxon>Poeae Chloroplast Group 1 (Aveneae type)</taxon>
        <taxon>Aveninae</taxon>
        <taxon>Avena</taxon>
    </lineage>
</organism>
<reference evidence="1" key="2">
    <citation type="submission" date="2025-09" db="UniProtKB">
        <authorList>
            <consortium name="EnsemblPlants"/>
        </authorList>
    </citation>
    <scope>IDENTIFICATION</scope>
</reference>
<evidence type="ECO:0000313" key="2">
    <source>
        <dbReference type="Proteomes" id="UP001732700"/>
    </source>
</evidence>
<evidence type="ECO:0000313" key="1">
    <source>
        <dbReference type="EnsemblPlants" id="AVESA.00010b.r2.7DG1383640.1.CDS.1"/>
    </source>
</evidence>
<accession>A0ACD6ACJ8</accession>
<name>A0ACD6ACJ8_AVESA</name>
<reference evidence="1" key="1">
    <citation type="submission" date="2021-05" db="EMBL/GenBank/DDBJ databases">
        <authorList>
            <person name="Scholz U."/>
            <person name="Mascher M."/>
            <person name="Fiebig A."/>
        </authorList>
    </citation>
    <scope>NUCLEOTIDE SEQUENCE [LARGE SCALE GENOMIC DNA]</scope>
</reference>
<protein>
    <submittedName>
        <fullName evidence="1">Uncharacterized protein</fullName>
    </submittedName>
</protein>
<proteinExistence type="predicted"/>
<dbReference type="Proteomes" id="UP001732700">
    <property type="component" value="Chromosome 7D"/>
</dbReference>
<sequence>MECNREEALRAREIAAKKLENKDFLGARRIALKAQTLFPELENIRELLTVCEVHCSAVKKINEDLDWYRILQVEPTADDTAIRNQYDKLAFWLQPDKNTLSGAEVALKLVSEARTILCDCTKRSLYDIKRQYTSRHVINKATQLSSKTGANKSQVDGCKQPPASVLVFWTICPHCRKRFVYYKRNFLVLCDDCGKLFFAFKLHEHAVPSSSLSDSANNAQLLAGKFSGQLHGVTNQHVRYTNICPTERNIDSEPTMNASRIDEHRKWDDRVGGDEEGSRSETKIDVVPLSATDQPKSSAPVTDKESG</sequence>